<feature type="compositionally biased region" description="Basic and acidic residues" evidence="1">
    <location>
        <begin position="334"/>
        <end position="351"/>
    </location>
</feature>
<organism evidence="2 3">
    <name type="scientific">Monilinia fructigena</name>
    <dbReference type="NCBI Taxonomy" id="38457"/>
    <lineage>
        <taxon>Eukaryota</taxon>
        <taxon>Fungi</taxon>
        <taxon>Dikarya</taxon>
        <taxon>Ascomycota</taxon>
        <taxon>Pezizomycotina</taxon>
        <taxon>Leotiomycetes</taxon>
        <taxon>Helotiales</taxon>
        <taxon>Sclerotiniaceae</taxon>
        <taxon>Monilinia</taxon>
    </lineage>
</organism>
<feature type="compositionally biased region" description="Basic residues" evidence="1">
    <location>
        <begin position="352"/>
        <end position="362"/>
    </location>
</feature>
<feature type="compositionally biased region" description="Polar residues" evidence="1">
    <location>
        <begin position="200"/>
        <end position="218"/>
    </location>
</feature>
<proteinExistence type="predicted"/>
<evidence type="ECO:0000313" key="3">
    <source>
        <dbReference type="Proteomes" id="UP000249056"/>
    </source>
</evidence>
<dbReference type="AlphaFoldDB" id="A0A395J8H5"/>
<sequence>MDSSFHATVMRRADDDQDEAAITRRNGIMNGPSTTSTNTNVNTNAHTSTSTSITNGSNLTYDVASPRQQSQTEIRSILNPTSSTISAGALPQFNQYHSSTAGTSNYIITHSPSSNSKSFEFEYSFIPKRPTESSTWTTDREAKTSQNRDSYPYQQNQPPQSSADVQLNHYNGAYKSPVNTHFPPRSPPISHAHPQGRVPSVTQSPRVPTMESPVSRQNGIGGGPVKQERPVVKQEPVPASTTPNRPADPMAFSSILSSAAPEPTPTPKPQPTPTPIVSKPRKPLRQPAPTLKPDPSTAPSSRQSSIAPAPPPPTASRVPAKRKIRNQKIAMWNSRDRRNFIKHDRSNESSRLKKSNSQKTKQRRTDFTSSMTKKLGKHAKAGEERYREVEGDAAISKVQADEIQTEKERKKDMQRKRRREKTVQNNMEQKEIALAKAQAAQDDQERHKFLRDAQRAEKEGTAD</sequence>
<feature type="region of interest" description="Disordered" evidence="1">
    <location>
        <begin position="1"/>
        <end position="61"/>
    </location>
</feature>
<feature type="compositionally biased region" description="Low complexity" evidence="1">
    <location>
        <begin position="33"/>
        <end position="60"/>
    </location>
</feature>
<feature type="region of interest" description="Disordered" evidence="1">
    <location>
        <begin position="130"/>
        <end position="463"/>
    </location>
</feature>
<feature type="compositionally biased region" description="Basic and acidic residues" evidence="1">
    <location>
        <begin position="443"/>
        <end position="463"/>
    </location>
</feature>
<gene>
    <name evidence="2" type="ORF">DID88_007454</name>
</gene>
<feature type="compositionally biased region" description="Basic and acidic residues" evidence="1">
    <location>
        <begin position="380"/>
        <end position="390"/>
    </location>
</feature>
<keyword evidence="3" id="KW-1185">Reference proteome</keyword>
<evidence type="ECO:0000313" key="2">
    <source>
        <dbReference type="EMBL" id="RAL68760.1"/>
    </source>
</evidence>
<dbReference type="EMBL" id="QKRW01000001">
    <property type="protein sequence ID" value="RAL68760.1"/>
    <property type="molecule type" value="Genomic_DNA"/>
</dbReference>
<comment type="caution">
    <text evidence="2">The sequence shown here is derived from an EMBL/GenBank/DDBJ whole genome shotgun (WGS) entry which is preliminary data.</text>
</comment>
<feature type="compositionally biased region" description="Low complexity" evidence="1">
    <location>
        <begin position="298"/>
        <end position="307"/>
    </location>
</feature>
<feature type="compositionally biased region" description="Pro residues" evidence="1">
    <location>
        <begin position="262"/>
        <end position="274"/>
    </location>
</feature>
<dbReference type="Proteomes" id="UP000249056">
    <property type="component" value="Unassembled WGS sequence"/>
</dbReference>
<reference evidence="2 3" key="1">
    <citation type="submission" date="2018-06" db="EMBL/GenBank/DDBJ databases">
        <title>Genome Sequence of the Brown Rot Fungal Pathogen Monilinia fructigena.</title>
        <authorList>
            <person name="Landi L."/>
            <person name="De Miccolis Angelini R.M."/>
            <person name="Pollastro S."/>
            <person name="Abate D."/>
            <person name="Faretra F."/>
            <person name="Romanazzi G."/>
        </authorList>
    </citation>
    <scope>NUCLEOTIDE SEQUENCE [LARGE SCALE GENOMIC DNA]</scope>
    <source>
        <strain evidence="2 3">Mfrg269</strain>
    </source>
</reference>
<evidence type="ECO:0000256" key="1">
    <source>
        <dbReference type="SAM" id="MobiDB-lite"/>
    </source>
</evidence>
<feature type="compositionally biased region" description="Low complexity" evidence="1">
    <location>
        <begin position="150"/>
        <end position="162"/>
    </location>
</feature>
<dbReference type="OrthoDB" id="372624at2759"/>
<accession>A0A395J8H5</accession>
<name>A0A395J8H5_9HELO</name>
<protein>
    <submittedName>
        <fullName evidence="2">Uncharacterized protein</fullName>
    </submittedName>
</protein>